<dbReference type="AlphaFoldDB" id="A0A367ET65"/>
<dbReference type="InterPro" id="IPR004378">
    <property type="entry name" value="F420H2_quin_Rdtase"/>
</dbReference>
<dbReference type="InterPro" id="IPR012349">
    <property type="entry name" value="Split_barrel_FMN-bd"/>
</dbReference>
<dbReference type="Proteomes" id="UP000252914">
    <property type="component" value="Unassembled WGS sequence"/>
</dbReference>
<dbReference type="NCBIfam" id="TIGR00026">
    <property type="entry name" value="hi_GC_TIGR00026"/>
    <property type="match status" value="1"/>
</dbReference>
<organism evidence="1 2">
    <name type="scientific">Streptomyces diacarni</name>
    <dbReference type="NCBI Taxonomy" id="2800381"/>
    <lineage>
        <taxon>Bacteria</taxon>
        <taxon>Bacillati</taxon>
        <taxon>Actinomycetota</taxon>
        <taxon>Actinomycetes</taxon>
        <taxon>Kitasatosporales</taxon>
        <taxon>Streptomycetaceae</taxon>
        <taxon>Streptomyces</taxon>
    </lineage>
</organism>
<gene>
    <name evidence="1" type="ORF">DTL70_17880</name>
</gene>
<dbReference type="RefSeq" id="WP_114022951.1">
    <property type="nucleotide sequence ID" value="NZ_QOIN01000046.1"/>
</dbReference>
<evidence type="ECO:0000313" key="2">
    <source>
        <dbReference type="Proteomes" id="UP000252914"/>
    </source>
</evidence>
<accession>A0A367ET65</accession>
<keyword evidence="2" id="KW-1185">Reference proteome</keyword>
<comment type="caution">
    <text evidence="1">The sequence shown here is derived from an EMBL/GenBank/DDBJ whole genome shotgun (WGS) entry which is preliminary data.</text>
</comment>
<dbReference type="EMBL" id="QOIN01000046">
    <property type="protein sequence ID" value="RCG21316.1"/>
    <property type="molecule type" value="Genomic_DNA"/>
</dbReference>
<sequence length="160" mass="18133">MEIVKEVNRPTGLTLMVLKLPVHLYRIGLGGLLGGRMLMIHHVGRVTGKQRRTVVEVIRHEGGDKSYLIASGWGPKADWYRNLLHRPHATVQVGGRTRQVRAEPLPPEEATEIMADYYWRNRRAAKRLLPRLYGYAVDGSMTDFYAVAERVPVLRLVPVG</sequence>
<dbReference type="Pfam" id="PF04075">
    <property type="entry name" value="F420H2_quin_red"/>
    <property type="match status" value="1"/>
</dbReference>
<protein>
    <submittedName>
        <fullName evidence="1">Nitroreductase family deazaflavin-dependent oxidoreductase</fullName>
    </submittedName>
</protein>
<evidence type="ECO:0000313" key="1">
    <source>
        <dbReference type="EMBL" id="RCG21316.1"/>
    </source>
</evidence>
<reference evidence="1 2" key="1">
    <citation type="submission" date="2018-06" db="EMBL/GenBank/DDBJ databases">
        <title>Streptomyces reniochalinae sp. nov. and Streptomyces diacarnus sp. nov. from marine sponges.</title>
        <authorList>
            <person name="Li L."/>
        </authorList>
    </citation>
    <scope>NUCLEOTIDE SEQUENCE [LARGE SCALE GENOMIC DNA]</scope>
    <source>
        <strain evidence="1 2">LHW51701</strain>
    </source>
</reference>
<name>A0A367ET65_9ACTN</name>
<dbReference type="GO" id="GO:0016491">
    <property type="term" value="F:oxidoreductase activity"/>
    <property type="evidence" value="ECO:0007669"/>
    <property type="project" value="InterPro"/>
</dbReference>
<proteinExistence type="predicted"/>
<dbReference type="Gene3D" id="2.30.110.10">
    <property type="entry name" value="Electron Transport, Fmn-binding Protein, Chain A"/>
    <property type="match status" value="1"/>
</dbReference>